<evidence type="ECO:0000256" key="2">
    <source>
        <dbReference type="ARBA" id="ARBA00022723"/>
    </source>
</evidence>
<dbReference type="CDD" id="cd09606">
    <property type="entry name" value="M3B_PepF"/>
    <property type="match status" value="1"/>
</dbReference>
<dbReference type="SUPFAM" id="SSF55486">
    <property type="entry name" value="Metalloproteases ('zincins'), catalytic domain"/>
    <property type="match status" value="1"/>
</dbReference>
<evidence type="ECO:0000313" key="8">
    <source>
        <dbReference type="EMBL" id="HIQ62277.1"/>
    </source>
</evidence>
<evidence type="ECO:0000259" key="7">
    <source>
        <dbReference type="Pfam" id="PF01432"/>
    </source>
</evidence>
<proteinExistence type="inferred from homology"/>
<evidence type="ECO:0000256" key="4">
    <source>
        <dbReference type="ARBA" id="ARBA00022833"/>
    </source>
</evidence>
<dbReference type="NCBIfam" id="TIGR02289">
    <property type="entry name" value="M3_not_pepF"/>
    <property type="match status" value="1"/>
</dbReference>
<comment type="cofactor">
    <cofactor evidence="6">
        <name>Zn(2+)</name>
        <dbReference type="ChEBI" id="CHEBI:29105"/>
    </cofactor>
    <text evidence="6">Binds 1 zinc ion.</text>
</comment>
<sequence>MADMWTFSELPYARPDMQDVAERFRQALSRFENAADYAQARAAYLEQEDILSAVYTARTLASIRNTLDTTDPFYDGEMQFFHREMAQFMPLSKQAVDALLRTPFRASFEAEYGKQFFVRADLNARIQGEAIVADRVRESELENEYKKTVAACQVEFQGETCNFYGLLKHMESPDRSVRRAAFLAWASQYEGVSAKLDEIYDQLLALRVGMAEKLGLESYTQMAYFSKGRAEYTAREVAAFREQVRDVIVPAVARWRKAQAARIGVDKLRYYDESFLFPQGNADPIGGQEVLVEAAAQMYDALSPETGEFFRFMREHQLFDLTTRPGKHLGGYCTYLRGYNAPFIFSNFNGTAADVGVLTHETGHAFAGYTAARTQPIPALCHSTSEINEIHSMAMEHFAYPWMGKFFGEENAQRATFAHLCDAVCTIPYLVSVDAFQHRVYEKPDMSAQARYAVWKEIEETFLPWRDYDGMAFMEQGGFWMQKQHIFLYPFYYIDYALAQVCAFELYGRMKTDRRQAWADYLKLCQAGGSRGYFDLLSLANLGNPFRPGAVARAVGHVIEEVDAWHERL</sequence>
<dbReference type="GO" id="GO:0006508">
    <property type="term" value="P:proteolysis"/>
    <property type="evidence" value="ECO:0007669"/>
    <property type="project" value="UniProtKB-KW"/>
</dbReference>
<dbReference type="Gene3D" id="1.10.1370.30">
    <property type="match status" value="1"/>
</dbReference>
<evidence type="ECO:0000256" key="5">
    <source>
        <dbReference type="ARBA" id="ARBA00023049"/>
    </source>
</evidence>
<reference evidence="8" key="2">
    <citation type="journal article" date="2021" name="PeerJ">
        <title>Extensive microbial diversity within the chicken gut microbiome revealed by metagenomics and culture.</title>
        <authorList>
            <person name="Gilroy R."/>
            <person name="Ravi A."/>
            <person name="Getino M."/>
            <person name="Pursley I."/>
            <person name="Horton D.L."/>
            <person name="Alikhan N.F."/>
            <person name="Baker D."/>
            <person name="Gharbi K."/>
            <person name="Hall N."/>
            <person name="Watson M."/>
            <person name="Adriaenssens E.M."/>
            <person name="Foster-Nyarko E."/>
            <person name="Jarju S."/>
            <person name="Secka A."/>
            <person name="Antonio M."/>
            <person name="Oren A."/>
            <person name="Chaudhuri R.R."/>
            <person name="La Ragione R."/>
            <person name="Hildebrand F."/>
            <person name="Pallen M.J."/>
        </authorList>
    </citation>
    <scope>NUCLEOTIDE SEQUENCE</scope>
    <source>
        <strain evidence="8">ChiHile30-977</strain>
    </source>
</reference>
<dbReference type="Proteomes" id="UP000886819">
    <property type="component" value="Unassembled WGS sequence"/>
</dbReference>
<evidence type="ECO:0000256" key="6">
    <source>
        <dbReference type="RuleBase" id="RU003435"/>
    </source>
</evidence>
<keyword evidence="4 6" id="KW-0862">Zinc</keyword>
<dbReference type="AlphaFoldDB" id="A0A9D0YUN0"/>
<dbReference type="InterPro" id="IPR001567">
    <property type="entry name" value="Pept_M3A_M3B_dom"/>
</dbReference>
<dbReference type="InterPro" id="IPR011976">
    <property type="entry name" value="Pept_M3B_oligopep-rel"/>
</dbReference>
<evidence type="ECO:0000256" key="3">
    <source>
        <dbReference type="ARBA" id="ARBA00022801"/>
    </source>
</evidence>
<evidence type="ECO:0000313" key="9">
    <source>
        <dbReference type="Proteomes" id="UP000886819"/>
    </source>
</evidence>
<keyword evidence="2 6" id="KW-0479">Metal-binding</keyword>
<dbReference type="Pfam" id="PF01432">
    <property type="entry name" value="Peptidase_M3"/>
    <property type="match status" value="2"/>
</dbReference>
<feature type="domain" description="Peptidase M3A/M3B catalytic" evidence="7">
    <location>
        <begin position="315"/>
        <end position="540"/>
    </location>
</feature>
<gene>
    <name evidence="8" type="ORF">IAA66_01660</name>
</gene>
<name>A0A9D0YUN0_9FIRM</name>
<comment type="caution">
    <text evidence="8">The sequence shown here is derived from an EMBL/GenBank/DDBJ whole genome shotgun (WGS) entry which is preliminary data.</text>
</comment>
<accession>A0A9D0YUN0</accession>
<reference evidence="8" key="1">
    <citation type="submission" date="2020-10" db="EMBL/GenBank/DDBJ databases">
        <authorList>
            <person name="Gilroy R."/>
        </authorList>
    </citation>
    <scope>NUCLEOTIDE SEQUENCE</scope>
    <source>
        <strain evidence="8">ChiHile30-977</strain>
    </source>
</reference>
<evidence type="ECO:0000256" key="1">
    <source>
        <dbReference type="ARBA" id="ARBA00022670"/>
    </source>
</evidence>
<keyword evidence="1 6" id="KW-0645">Protease</keyword>
<feature type="domain" description="Peptidase M3A/M3B catalytic" evidence="7">
    <location>
        <begin position="169"/>
        <end position="275"/>
    </location>
</feature>
<keyword evidence="3 6" id="KW-0378">Hydrolase</keyword>
<comment type="similarity">
    <text evidence="6">Belongs to the peptidase M3 family.</text>
</comment>
<dbReference type="GO" id="GO:0046872">
    <property type="term" value="F:metal ion binding"/>
    <property type="evidence" value="ECO:0007669"/>
    <property type="project" value="UniProtKB-UniRule"/>
</dbReference>
<protein>
    <submittedName>
        <fullName evidence="8">M3 family oligoendopeptidase</fullName>
    </submittedName>
</protein>
<organism evidence="8 9">
    <name type="scientific">Candidatus Avichristensenella intestinipullorum</name>
    <dbReference type="NCBI Taxonomy" id="2840693"/>
    <lineage>
        <taxon>Bacteria</taxon>
        <taxon>Bacillati</taxon>
        <taxon>Bacillota</taxon>
        <taxon>Clostridia</taxon>
        <taxon>Candidatus Avichristensenella</taxon>
    </lineage>
</organism>
<dbReference type="EMBL" id="DVFI01000025">
    <property type="protein sequence ID" value="HIQ62277.1"/>
    <property type="molecule type" value="Genomic_DNA"/>
</dbReference>
<dbReference type="GO" id="GO:0004222">
    <property type="term" value="F:metalloendopeptidase activity"/>
    <property type="evidence" value="ECO:0007669"/>
    <property type="project" value="InterPro"/>
</dbReference>
<keyword evidence="5 6" id="KW-0482">Metalloprotease</keyword>